<dbReference type="Pfam" id="PF12710">
    <property type="entry name" value="HAD"/>
    <property type="match status" value="1"/>
</dbReference>
<dbReference type="InterPro" id="IPR050582">
    <property type="entry name" value="HAD-like_SerB"/>
</dbReference>
<dbReference type="GO" id="GO:0005737">
    <property type="term" value="C:cytoplasm"/>
    <property type="evidence" value="ECO:0007669"/>
    <property type="project" value="TreeGrafter"/>
</dbReference>
<accession>A0A6J7GSW2</accession>
<dbReference type="GO" id="GO:0000287">
    <property type="term" value="F:magnesium ion binding"/>
    <property type="evidence" value="ECO:0007669"/>
    <property type="project" value="TreeGrafter"/>
</dbReference>
<keyword evidence="6" id="KW-0378">Hydrolase</keyword>
<dbReference type="EMBL" id="CAFBMB010000157">
    <property type="protein sequence ID" value="CAB4910046.1"/>
    <property type="molecule type" value="Genomic_DNA"/>
</dbReference>
<dbReference type="InterPro" id="IPR023214">
    <property type="entry name" value="HAD_sf"/>
</dbReference>
<protein>
    <recommendedName>
        <fullName evidence="3">phosphoserine phosphatase</fullName>
        <ecNumber evidence="3">3.1.3.3</ecNumber>
    </recommendedName>
</protein>
<keyword evidence="5" id="KW-0479">Metal-binding</keyword>
<evidence type="ECO:0000256" key="5">
    <source>
        <dbReference type="ARBA" id="ARBA00022723"/>
    </source>
</evidence>
<comment type="cofactor">
    <cofactor evidence="1">
        <name>Mg(2+)</name>
        <dbReference type="ChEBI" id="CHEBI:18420"/>
    </cofactor>
</comment>
<dbReference type="InterPro" id="IPR036412">
    <property type="entry name" value="HAD-like_sf"/>
</dbReference>
<sequence>MCAVSGGFSEILGPLARDLRLDRWLANTLEVTERGDLTGELTGKIVDAEAKKRALLQWAVEGGFEALDTVAIGDGANDLLMMQAAGLSIAFCAKPIVRSAAMLAIDERDMRLAMALLGL</sequence>
<dbReference type="SUPFAM" id="SSF56784">
    <property type="entry name" value="HAD-like"/>
    <property type="match status" value="1"/>
</dbReference>
<name>A0A6J7GSW2_9ZZZZ</name>
<dbReference type="GO" id="GO:0036424">
    <property type="term" value="F:L-phosphoserine phosphatase activity"/>
    <property type="evidence" value="ECO:0007669"/>
    <property type="project" value="TreeGrafter"/>
</dbReference>
<evidence type="ECO:0000256" key="4">
    <source>
        <dbReference type="ARBA" id="ARBA00022605"/>
    </source>
</evidence>
<dbReference type="EC" id="3.1.3.3" evidence="3"/>
<keyword evidence="8" id="KW-0718">Serine biosynthesis</keyword>
<keyword evidence="7" id="KW-0460">Magnesium</keyword>
<dbReference type="PANTHER" id="PTHR43344:SF2">
    <property type="entry name" value="PHOSPHOSERINE PHOSPHATASE"/>
    <property type="match status" value="1"/>
</dbReference>
<evidence type="ECO:0000256" key="3">
    <source>
        <dbReference type="ARBA" id="ARBA00012640"/>
    </source>
</evidence>
<evidence type="ECO:0000256" key="2">
    <source>
        <dbReference type="ARBA" id="ARBA00005135"/>
    </source>
</evidence>
<evidence type="ECO:0000256" key="1">
    <source>
        <dbReference type="ARBA" id="ARBA00001946"/>
    </source>
</evidence>
<evidence type="ECO:0000256" key="7">
    <source>
        <dbReference type="ARBA" id="ARBA00022842"/>
    </source>
</evidence>
<evidence type="ECO:0000256" key="8">
    <source>
        <dbReference type="ARBA" id="ARBA00023299"/>
    </source>
</evidence>
<dbReference type="NCBIfam" id="TIGR01488">
    <property type="entry name" value="HAD-SF-IB"/>
    <property type="match status" value="1"/>
</dbReference>
<gene>
    <name evidence="9" type="ORF">UFOPK3516_01436</name>
</gene>
<dbReference type="AlphaFoldDB" id="A0A6J7GSW2"/>
<evidence type="ECO:0000256" key="6">
    <source>
        <dbReference type="ARBA" id="ARBA00022801"/>
    </source>
</evidence>
<reference evidence="9" key="1">
    <citation type="submission" date="2020-05" db="EMBL/GenBank/DDBJ databases">
        <authorList>
            <person name="Chiriac C."/>
            <person name="Salcher M."/>
            <person name="Ghai R."/>
            <person name="Kavagutti S V."/>
        </authorList>
    </citation>
    <scope>NUCLEOTIDE SEQUENCE</scope>
</reference>
<organism evidence="9">
    <name type="scientific">freshwater metagenome</name>
    <dbReference type="NCBI Taxonomy" id="449393"/>
    <lineage>
        <taxon>unclassified sequences</taxon>
        <taxon>metagenomes</taxon>
        <taxon>ecological metagenomes</taxon>
    </lineage>
</organism>
<dbReference type="GO" id="GO:0006564">
    <property type="term" value="P:L-serine biosynthetic process"/>
    <property type="evidence" value="ECO:0007669"/>
    <property type="project" value="UniProtKB-KW"/>
</dbReference>
<dbReference type="Gene3D" id="3.40.50.1000">
    <property type="entry name" value="HAD superfamily/HAD-like"/>
    <property type="match status" value="1"/>
</dbReference>
<comment type="pathway">
    <text evidence="2">Amino-acid biosynthesis; L-serine biosynthesis; L-serine from 3-phospho-D-glycerate: step 3/3.</text>
</comment>
<dbReference type="PANTHER" id="PTHR43344">
    <property type="entry name" value="PHOSPHOSERINE PHOSPHATASE"/>
    <property type="match status" value="1"/>
</dbReference>
<evidence type="ECO:0000313" key="9">
    <source>
        <dbReference type="EMBL" id="CAB4910046.1"/>
    </source>
</evidence>
<proteinExistence type="predicted"/>
<keyword evidence="4" id="KW-0028">Amino-acid biosynthesis</keyword>